<dbReference type="KEGG" id="pvo:PVOR_31864"/>
<name>A0A2R9SLG2_9BACL</name>
<gene>
    <name evidence="1" type="ORF">PVOR_31864</name>
</gene>
<comment type="caution">
    <text evidence="1">The sequence shown here is derived from an EMBL/GenBank/DDBJ whole genome shotgun (WGS) entry which is preliminary data.</text>
</comment>
<evidence type="ECO:0000313" key="2">
    <source>
        <dbReference type="Proteomes" id="UP000003094"/>
    </source>
</evidence>
<keyword evidence="2" id="KW-1185">Reference proteome</keyword>
<dbReference type="Proteomes" id="UP000003094">
    <property type="component" value="Unassembled WGS sequence"/>
</dbReference>
<organism evidence="1 2">
    <name type="scientific">Paenibacillus vortex V453</name>
    <dbReference type="NCBI Taxonomy" id="715225"/>
    <lineage>
        <taxon>Bacteria</taxon>
        <taxon>Bacillati</taxon>
        <taxon>Bacillota</taxon>
        <taxon>Bacilli</taxon>
        <taxon>Bacillales</taxon>
        <taxon>Paenibacillaceae</taxon>
        <taxon>Paenibacillus</taxon>
    </lineage>
</organism>
<reference evidence="1 2" key="1">
    <citation type="journal article" date="2010" name="BMC Genomics">
        <title>Genome sequence of the pattern forming Paenibacillus vortex bacterium reveals potential for thriving in complex environments.</title>
        <authorList>
            <person name="Sirota-Madi A."/>
            <person name="Olender T."/>
            <person name="Helman Y."/>
            <person name="Ingham C."/>
            <person name="Brainis I."/>
            <person name="Roth D."/>
            <person name="Hagi E."/>
            <person name="Brodsky L."/>
            <person name="Leshkowitz D."/>
            <person name="Galatenko V."/>
            <person name="Nikolaev V."/>
            <person name="Mugasimangalam R.C."/>
            <person name="Bransburg-Zabary S."/>
            <person name="Gutnick D.L."/>
            <person name="Lancet D."/>
            <person name="Ben-Jacob E."/>
        </authorList>
    </citation>
    <scope>NUCLEOTIDE SEQUENCE [LARGE SCALE GENOMIC DNA]</scope>
    <source>
        <strain evidence="1 2">V453</strain>
    </source>
</reference>
<proteinExistence type="predicted"/>
<dbReference type="AlphaFoldDB" id="A0A2R9SLG2"/>
<sequence>MVSQGKTLKTEKSGVGKKWLIITLAGVIWVGPALSNGIPVIENLSSSSVAHAASASAKKLGEEIITSGAVLMKYQYINSTGGKSLANVIRVDLNNKYVKLDVMTGQGNLIYNETKHGRNGEGERRGCCD</sequence>
<accession>A0A2R9SLG2</accession>
<evidence type="ECO:0000313" key="1">
    <source>
        <dbReference type="EMBL" id="EFU38199.1"/>
    </source>
</evidence>
<protein>
    <submittedName>
        <fullName evidence="1">Copper amine oxidase domain protein</fullName>
    </submittedName>
</protein>
<dbReference type="EMBL" id="ADHJ01000055">
    <property type="protein sequence ID" value="EFU38199.1"/>
    <property type="molecule type" value="Genomic_DNA"/>
</dbReference>